<name>A0A1M7L8I4_9FIRM</name>
<dbReference type="Proteomes" id="UP000184375">
    <property type="component" value="Unassembled WGS sequence"/>
</dbReference>
<dbReference type="Gene3D" id="3.10.450.50">
    <property type="match status" value="1"/>
</dbReference>
<dbReference type="STRING" id="447595.SAMN05660826_01801"/>
<protein>
    <recommendedName>
        <fullName evidence="3">SnoaL-like domain-containing protein</fullName>
    </recommendedName>
</protein>
<dbReference type="RefSeq" id="WP_073257682.1">
    <property type="nucleotide sequence ID" value="NZ_FRCR01000011.1"/>
</dbReference>
<dbReference type="AlphaFoldDB" id="A0A1M7L8I4"/>
<sequence>MLIKNKLFVIVFLLVSVIEAVTLIQAEVPSAKERENIAQVIKQAVELPGKVYTQARSHHRNKTLAENRVALMNNGKRALQELFTDDLAQRLSKSWVENQLERVVDGPDQIDSGVSNVEITDLSISGDKAYVTAVVEKYFVDRITRDGKNYIDRMEGKSTIKATLVKVDGKWKIAEYTSQPSLNPKHIIQPE</sequence>
<evidence type="ECO:0000313" key="1">
    <source>
        <dbReference type="EMBL" id="SHM73832.1"/>
    </source>
</evidence>
<dbReference type="OrthoDB" id="1730706at2"/>
<organism evidence="1 2">
    <name type="scientific">Caldanaerovirga acetigignens</name>
    <dbReference type="NCBI Taxonomy" id="447595"/>
    <lineage>
        <taxon>Bacteria</taxon>
        <taxon>Bacillati</taxon>
        <taxon>Bacillota</taxon>
        <taxon>Clostridia</taxon>
        <taxon>Thermosediminibacterales</taxon>
        <taxon>Thermosediminibacteraceae</taxon>
        <taxon>Caldanaerovirga</taxon>
    </lineage>
</organism>
<gene>
    <name evidence="1" type="ORF">SAMN05660826_01801</name>
</gene>
<proteinExistence type="predicted"/>
<reference evidence="2" key="1">
    <citation type="submission" date="2016-11" db="EMBL/GenBank/DDBJ databases">
        <authorList>
            <person name="Varghese N."/>
            <person name="Submissions S."/>
        </authorList>
    </citation>
    <scope>NUCLEOTIDE SEQUENCE [LARGE SCALE GENOMIC DNA]</scope>
    <source>
        <strain evidence="2">DSM 18802</strain>
    </source>
</reference>
<keyword evidence="2" id="KW-1185">Reference proteome</keyword>
<evidence type="ECO:0000313" key="2">
    <source>
        <dbReference type="Proteomes" id="UP000184375"/>
    </source>
</evidence>
<dbReference type="EMBL" id="FRCR01000011">
    <property type="protein sequence ID" value="SHM73832.1"/>
    <property type="molecule type" value="Genomic_DNA"/>
</dbReference>
<accession>A0A1M7L8I4</accession>
<evidence type="ECO:0008006" key="3">
    <source>
        <dbReference type="Google" id="ProtNLM"/>
    </source>
</evidence>